<dbReference type="Proteomes" id="UP000306420">
    <property type="component" value="Unassembled WGS sequence"/>
</dbReference>
<dbReference type="AlphaFoldDB" id="A0A5R9DTU2"/>
<comment type="pathway">
    <text evidence="5">Purine metabolism; XMP biosynthesis via salvage pathway; XMP from xanthine: step 1/1.</text>
</comment>
<dbReference type="InterPro" id="IPR000836">
    <property type="entry name" value="PRTase_dom"/>
</dbReference>
<evidence type="ECO:0000256" key="2">
    <source>
        <dbReference type="ARBA" id="ARBA00022676"/>
    </source>
</evidence>
<comment type="caution">
    <text evidence="8">The sequence shown here is derived from an EMBL/GenBank/DDBJ whole genome shotgun (WGS) entry which is preliminary data.</text>
</comment>
<keyword evidence="4 5" id="KW-0660">Purine salvage</keyword>
<feature type="binding site" evidence="5">
    <location>
        <position position="27"/>
    </location>
    <ligand>
        <name>xanthine</name>
        <dbReference type="ChEBI" id="CHEBI:17712"/>
    </ligand>
</feature>
<feature type="binding site" evidence="5">
    <location>
        <begin position="129"/>
        <end position="133"/>
    </location>
    <ligand>
        <name>5-phospho-alpha-D-ribose 1-diphosphate</name>
        <dbReference type="ChEBI" id="CHEBI:58017"/>
    </ligand>
</feature>
<dbReference type="OrthoDB" id="9790678at2"/>
<dbReference type="RefSeq" id="WP_138404899.1">
    <property type="nucleotide sequence ID" value="NZ_CP144682.1"/>
</dbReference>
<comment type="function">
    <text evidence="5">Converts the preformed base xanthine, a product of nucleic acid breakdown, to xanthosine 5'-monophosphate (XMP), so it can be reused for RNA or DNA synthesis.</text>
</comment>
<evidence type="ECO:0000256" key="4">
    <source>
        <dbReference type="ARBA" id="ARBA00022726"/>
    </source>
</evidence>
<feature type="binding site" evidence="5">
    <location>
        <position position="157"/>
    </location>
    <ligand>
        <name>xanthine</name>
        <dbReference type="ChEBI" id="CHEBI:17712"/>
    </ligand>
</feature>
<accession>A0A5R9DTU2</accession>
<dbReference type="GO" id="GO:0005737">
    <property type="term" value="C:cytoplasm"/>
    <property type="evidence" value="ECO:0007669"/>
    <property type="project" value="UniProtKB-SubCell"/>
</dbReference>
<evidence type="ECO:0000256" key="6">
    <source>
        <dbReference type="NCBIfam" id="TIGR01744"/>
    </source>
</evidence>
<evidence type="ECO:0000259" key="7">
    <source>
        <dbReference type="Pfam" id="PF00156"/>
    </source>
</evidence>
<evidence type="ECO:0000256" key="1">
    <source>
        <dbReference type="ARBA" id="ARBA00022490"/>
    </source>
</evidence>
<comment type="similarity">
    <text evidence="5">Belongs to the purine/pyrimidine phosphoribosyltransferase family. Xpt subfamily.</text>
</comment>
<keyword evidence="1 5" id="KW-0963">Cytoplasm</keyword>
<organism evidence="8 9">
    <name type="scientific">Ruoffia tabacinasalis</name>
    <dbReference type="NCBI Taxonomy" id="87458"/>
    <lineage>
        <taxon>Bacteria</taxon>
        <taxon>Bacillati</taxon>
        <taxon>Bacillota</taxon>
        <taxon>Bacilli</taxon>
        <taxon>Lactobacillales</taxon>
        <taxon>Aerococcaceae</taxon>
        <taxon>Ruoffia</taxon>
    </lineage>
</organism>
<gene>
    <name evidence="5" type="primary">xpt</name>
    <name evidence="8" type="ORF">FEZ33_08070</name>
</gene>
<dbReference type="GO" id="GO:0006166">
    <property type="term" value="P:purine ribonucleoside salvage"/>
    <property type="evidence" value="ECO:0007669"/>
    <property type="project" value="UniProtKB-KW"/>
</dbReference>
<sequence length="191" mass="21493">MSNLKQMILEHGKVYPGNVLKVDSFLNHQIDPHVIKSIENDFYQYFKDKGVTKVLTIESSGIAPALMVAYRLDVPMLFAKKALPSTIKSEDKYETLVHSYTKNTTSNVFISKEYLNKDDKVLIIDDFLANGEAAYGLADLIEQSGAETVGIGICIEKSFQPGRERLEDSGHDVYSICRIKSLDDGKIEFYE</sequence>
<feature type="domain" description="Phosphoribosyltransferase" evidence="7">
    <location>
        <begin position="36"/>
        <end position="165"/>
    </location>
</feature>
<evidence type="ECO:0000256" key="3">
    <source>
        <dbReference type="ARBA" id="ARBA00022679"/>
    </source>
</evidence>
<reference evidence="8 9" key="1">
    <citation type="submission" date="2019-05" db="EMBL/GenBank/DDBJ databases">
        <title>The metagenome of a microbial culture collection derived from dairy environment covers the genomic content of the human microbiome.</title>
        <authorList>
            <person name="Roder T."/>
            <person name="Wuthrich D."/>
            <person name="Sattari Z."/>
            <person name="Von Ah U."/>
            <person name="Bar C."/>
            <person name="Ronchi F."/>
            <person name="Macpherson A.J."/>
            <person name="Ganal-Vonarburg S.C."/>
            <person name="Bruggmann R."/>
            <person name="Vergeres G."/>
        </authorList>
    </citation>
    <scope>NUCLEOTIDE SEQUENCE [LARGE SCALE GENOMIC DNA]</scope>
    <source>
        <strain evidence="8 9">FAM 24227</strain>
    </source>
</reference>
<proteinExistence type="inferred from homology"/>
<dbReference type="NCBIfam" id="NF006671">
    <property type="entry name" value="PRK09219.1"/>
    <property type="match status" value="1"/>
</dbReference>
<dbReference type="HAMAP" id="MF_01184">
    <property type="entry name" value="XPRTase"/>
    <property type="match status" value="1"/>
</dbReference>
<dbReference type="UniPathway" id="UPA00602">
    <property type="reaction ID" value="UER00658"/>
</dbReference>
<name>A0A5R9DTU2_9LACT</name>
<comment type="subcellular location">
    <subcellularLocation>
        <location evidence="5">Cytoplasm</location>
    </subcellularLocation>
</comment>
<dbReference type="GO" id="GO:0046110">
    <property type="term" value="P:xanthine metabolic process"/>
    <property type="evidence" value="ECO:0007669"/>
    <property type="project" value="UniProtKB-UniRule"/>
</dbReference>
<dbReference type="InterPro" id="IPR029057">
    <property type="entry name" value="PRTase-like"/>
</dbReference>
<dbReference type="PANTHER" id="PTHR43864:SF1">
    <property type="entry name" value="XANTHINE PHOSPHORIBOSYLTRANSFERASE"/>
    <property type="match status" value="1"/>
</dbReference>
<keyword evidence="3 5" id="KW-0808">Transferase</keyword>
<dbReference type="EC" id="2.4.2.22" evidence="5 6"/>
<dbReference type="PANTHER" id="PTHR43864">
    <property type="entry name" value="HYPOXANTHINE/GUANINE PHOSPHORIBOSYLTRANSFERASE"/>
    <property type="match status" value="1"/>
</dbReference>
<dbReference type="NCBIfam" id="TIGR01744">
    <property type="entry name" value="XPRTase"/>
    <property type="match status" value="1"/>
</dbReference>
<comment type="subunit">
    <text evidence="5">Homodimer.</text>
</comment>
<dbReference type="GO" id="GO:0000310">
    <property type="term" value="F:xanthine phosphoribosyltransferase activity"/>
    <property type="evidence" value="ECO:0007669"/>
    <property type="project" value="UniProtKB-UniRule"/>
</dbReference>
<dbReference type="Gene3D" id="3.40.50.2020">
    <property type="match status" value="1"/>
</dbReference>
<evidence type="ECO:0000256" key="5">
    <source>
        <dbReference type="HAMAP-Rule" id="MF_01184"/>
    </source>
</evidence>
<protein>
    <recommendedName>
        <fullName evidence="5 6">Xanthine phosphoribosyltransferase</fullName>
        <shortName evidence="5">XPRTase</shortName>
        <ecNumber evidence="5 6">2.4.2.22</ecNumber>
    </recommendedName>
</protein>
<keyword evidence="2 5" id="KW-0328">Glycosyltransferase</keyword>
<feature type="binding site" evidence="5">
    <location>
        <position position="20"/>
    </location>
    <ligand>
        <name>xanthine</name>
        <dbReference type="ChEBI" id="CHEBI:17712"/>
    </ligand>
</feature>
<dbReference type="GO" id="GO:0032265">
    <property type="term" value="P:XMP salvage"/>
    <property type="evidence" value="ECO:0007669"/>
    <property type="project" value="UniProtKB-UniRule"/>
</dbReference>
<dbReference type="CDD" id="cd06223">
    <property type="entry name" value="PRTases_typeI"/>
    <property type="match status" value="1"/>
</dbReference>
<evidence type="ECO:0000313" key="9">
    <source>
        <dbReference type="Proteomes" id="UP000306420"/>
    </source>
</evidence>
<evidence type="ECO:0000313" key="8">
    <source>
        <dbReference type="EMBL" id="TLQ40500.1"/>
    </source>
</evidence>
<dbReference type="InterPro" id="IPR050118">
    <property type="entry name" value="Pur/Pyrimidine_PRTase"/>
</dbReference>
<dbReference type="EMBL" id="VBSP01000028">
    <property type="protein sequence ID" value="TLQ40500.1"/>
    <property type="molecule type" value="Genomic_DNA"/>
</dbReference>
<comment type="catalytic activity">
    <reaction evidence="5">
        <text>XMP + diphosphate = xanthine + 5-phospho-alpha-D-ribose 1-diphosphate</text>
        <dbReference type="Rhea" id="RHEA:10800"/>
        <dbReference type="ChEBI" id="CHEBI:17712"/>
        <dbReference type="ChEBI" id="CHEBI:33019"/>
        <dbReference type="ChEBI" id="CHEBI:57464"/>
        <dbReference type="ChEBI" id="CHEBI:58017"/>
        <dbReference type="EC" id="2.4.2.22"/>
    </reaction>
</comment>
<dbReference type="Pfam" id="PF00156">
    <property type="entry name" value="Pribosyltran"/>
    <property type="match status" value="1"/>
</dbReference>
<dbReference type="InterPro" id="IPR010079">
    <property type="entry name" value="Xanthine_PRibTrfase"/>
</dbReference>
<dbReference type="SUPFAM" id="SSF53271">
    <property type="entry name" value="PRTase-like"/>
    <property type="match status" value="1"/>
</dbReference>